<dbReference type="InterPro" id="IPR028082">
    <property type="entry name" value="Peripla_BP_I"/>
</dbReference>
<dbReference type="SUPFAM" id="SSF53822">
    <property type="entry name" value="Periplasmic binding protein-like I"/>
    <property type="match status" value="1"/>
</dbReference>
<dbReference type="OrthoDB" id="9776955at2"/>
<dbReference type="Pfam" id="PF04392">
    <property type="entry name" value="ABC_sub_bind"/>
    <property type="match status" value="1"/>
</dbReference>
<keyword evidence="3" id="KW-1185">Reference proteome</keyword>
<reference evidence="2 3" key="1">
    <citation type="submission" date="2016-01" db="EMBL/GenBank/DDBJ databases">
        <title>Genome sequence of Clostridium neopropionicum X4, DSM-3847.</title>
        <authorList>
            <person name="Poehlein A."/>
            <person name="Beck M.H."/>
            <person name="Bengelsdorf F.R."/>
            <person name="Daniel R."/>
            <person name="Duerre P."/>
        </authorList>
    </citation>
    <scope>NUCLEOTIDE SEQUENCE [LARGE SCALE GENOMIC DNA]</scope>
    <source>
        <strain evidence="2 3">DSM-3847</strain>
    </source>
</reference>
<dbReference type="PROSITE" id="PS51257">
    <property type="entry name" value="PROKAR_LIPOPROTEIN"/>
    <property type="match status" value="1"/>
</dbReference>
<dbReference type="AlphaFoldDB" id="A0A136WIT1"/>
<proteinExistence type="predicted"/>
<feature type="signal peptide" evidence="1">
    <location>
        <begin position="1"/>
        <end position="29"/>
    </location>
</feature>
<accession>A0A136WIT1</accession>
<dbReference type="CDD" id="cd06325">
    <property type="entry name" value="PBP1_ABC_unchar_transporter"/>
    <property type="match status" value="1"/>
</dbReference>
<evidence type="ECO:0000313" key="2">
    <source>
        <dbReference type="EMBL" id="KXL54478.1"/>
    </source>
</evidence>
<dbReference type="PATRIC" id="fig|36847.3.peg.723"/>
<dbReference type="RefSeq" id="WP_066084146.1">
    <property type="nucleotide sequence ID" value="NZ_LRVM01000001.1"/>
</dbReference>
<feature type="chain" id="PRO_5039587774" evidence="1">
    <location>
        <begin position="30"/>
        <end position="333"/>
    </location>
</feature>
<protein>
    <submittedName>
        <fullName evidence="2">ABC transporter substrate binding protein</fullName>
    </submittedName>
</protein>
<name>A0A136WIT1_9FIRM</name>
<comment type="caution">
    <text evidence="2">The sequence shown here is derived from an EMBL/GenBank/DDBJ whole genome shotgun (WGS) entry which is preliminary data.</text>
</comment>
<dbReference type="InterPro" id="IPR007487">
    <property type="entry name" value="ABC_transpt-TYRBP-like"/>
</dbReference>
<gene>
    <name evidence="2" type="ORF">CLNEO_05840</name>
</gene>
<sequence length="333" mass="34478">MKKNKIRLVAATAMAAMVISMTGCGGNQAAAPAPAEGENADAKAYTVGILQLVEHPALDAATQGFQDKLTELLGDSVTFDLQNAQGESTNCTTIATKFVSDDVDLIMANATLALQAAAAATGDIPVIGTSITDFKTAGVVDSNEAPGRNVTGISDLAPIDEQIKLLQQVCPDAKKVAIVYCSAEPNSIFQAEQAKQYLTEAGIESKEYTAADSNEIQAVITSAVGDCDTVFIPTDNTMASNMEIIKNVTVPAGIPVIAGEEGMCASGGLATLSISFYELGLKAGEMAYEILVNGADPATTPIGFVSDNIVPKYNAEIAEALGMTLPEGFEAIQ</sequence>
<evidence type="ECO:0000256" key="1">
    <source>
        <dbReference type="SAM" id="SignalP"/>
    </source>
</evidence>
<dbReference type="STRING" id="36847.CLNEO_05840"/>
<dbReference type="Gene3D" id="3.40.50.2300">
    <property type="match status" value="2"/>
</dbReference>
<dbReference type="Proteomes" id="UP000070539">
    <property type="component" value="Unassembled WGS sequence"/>
</dbReference>
<dbReference type="PANTHER" id="PTHR35271">
    <property type="entry name" value="ABC TRANSPORTER, SUBSTRATE-BINDING LIPOPROTEIN-RELATED"/>
    <property type="match status" value="1"/>
</dbReference>
<organism evidence="2 3">
    <name type="scientific">Anaerotignum neopropionicum</name>
    <dbReference type="NCBI Taxonomy" id="36847"/>
    <lineage>
        <taxon>Bacteria</taxon>
        <taxon>Bacillati</taxon>
        <taxon>Bacillota</taxon>
        <taxon>Clostridia</taxon>
        <taxon>Lachnospirales</taxon>
        <taxon>Anaerotignaceae</taxon>
        <taxon>Anaerotignum</taxon>
    </lineage>
</organism>
<evidence type="ECO:0000313" key="3">
    <source>
        <dbReference type="Proteomes" id="UP000070539"/>
    </source>
</evidence>
<dbReference type="EMBL" id="LRVM01000001">
    <property type="protein sequence ID" value="KXL54478.1"/>
    <property type="molecule type" value="Genomic_DNA"/>
</dbReference>
<keyword evidence="1" id="KW-0732">Signal</keyword>
<dbReference type="PANTHER" id="PTHR35271:SF1">
    <property type="entry name" value="ABC TRANSPORTER, SUBSTRATE-BINDING LIPOPROTEIN"/>
    <property type="match status" value="1"/>
</dbReference>